<comment type="function">
    <text evidence="4">Binds to the 23S rRNA.</text>
</comment>
<dbReference type="EMBL" id="CP012542">
    <property type="protein sequence ID" value="QCD45591.1"/>
    <property type="molecule type" value="Genomic_DNA"/>
</dbReference>
<keyword evidence="3 4" id="KW-0687">Ribonucleoprotein</keyword>
<evidence type="ECO:0000313" key="6">
    <source>
        <dbReference type="EMBL" id="QCD45591.1"/>
    </source>
</evidence>
<feature type="compositionally biased region" description="Gly residues" evidence="5">
    <location>
        <begin position="21"/>
        <end position="31"/>
    </location>
</feature>
<dbReference type="AlphaFoldDB" id="A0A6G5QIV5"/>
<proteinExistence type="inferred from homology"/>
<organism evidence="6 7">
    <name type="scientific">Campylobacter mucosalis CCUG 21559</name>
    <dbReference type="NCBI Taxonomy" id="1032067"/>
    <lineage>
        <taxon>Bacteria</taxon>
        <taxon>Pseudomonadati</taxon>
        <taxon>Campylobacterota</taxon>
        <taxon>Epsilonproteobacteria</taxon>
        <taxon>Campylobacterales</taxon>
        <taxon>Campylobacteraceae</taxon>
        <taxon>Campylobacter</taxon>
    </lineage>
</organism>
<dbReference type="InterPro" id="IPR030878">
    <property type="entry name" value="Ribosomal_uL15"/>
</dbReference>
<evidence type="ECO:0000313" key="7">
    <source>
        <dbReference type="Proteomes" id="UP000503264"/>
    </source>
</evidence>
<comment type="subunit">
    <text evidence="4">Part of the 50S ribosomal subunit.</text>
</comment>
<name>A0A6G5QIV5_9BACT</name>
<dbReference type="NCBIfam" id="TIGR01071">
    <property type="entry name" value="rplO_bact"/>
    <property type="match status" value="1"/>
</dbReference>
<dbReference type="PANTHER" id="PTHR12934">
    <property type="entry name" value="50S RIBOSOMAL PROTEIN L15"/>
    <property type="match status" value="1"/>
</dbReference>
<gene>
    <name evidence="4 6" type="primary">rplO</name>
    <name evidence="6" type="ORF">CMUC_1843</name>
</gene>
<evidence type="ECO:0000256" key="2">
    <source>
        <dbReference type="ARBA" id="ARBA00022980"/>
    </source>
</evidence>
<dbReference type="PANTHER" id="PTHR12934:SF11">
    <property type="entry name" value="LARGE RIBOSOMAL SUBUNIT PROTEIN UL15M"/>
    <property type="match status" value="1"/>
</dbReference>
<comment type="similarity">
    <text evidence="1 4">Belongs to the universal ribosomal protein uL15 family.</text>
</comment>
<sequence>MALENLQPAVGSTRNTKRLGRGQGSGQGKTAGKGHKGQRARKGYNEKRGFEGGQQPLQRRLPKVGFTSKFEKPYVINVEKITAVKELAEISLATIASVHKISKSVTKVKLIGVSAKDLASKIKDSNVIVSGLK</sequence>
<dbReference type="GO" id="GO:0022625">
    <property type="term" value="C:cytosolic large ribosomal subunit"/>
    <property type="evidence" value="ECO:0007669"/>
    <property type="project" value="TreeGrafter"/>
</dbReference>
<feature type="region of interest" description="Disordered" evidence="5">
    <location>
        <begin position="1"/>
        <end position="58"/>
    </location>
</feature>
<dbReference type="RefSeq" id="WP_169753122.1">
    <property type="nucleotide sequence ID" value="NZ_CP012542.1"/>
</dbReference>
<keyword evidence="4" id="KW-0694">RNA-binding</keyword>
<evidence type="ECO:0000256" key="4">
    <source>
        <dbReference type="HAMAP-Rule" id="MF_01341"/>
    </source>
</evidence>
<dbReference type="SUPFAM" id="SSF52080">
    <property type="entry name" value="Ribosomal proteins L15p and L18e"/>
    <property type="match status" value="1"/>
</dbReference>
<dbReference type="GO" id="GO:0006412">
    <property type="term" value="P:translation"/>
    <property type="evidence" value="ECO:0007669"/>
    <property type="project" value="UniProtKB-UniRule"/>
</dbReference>
<keyword evidence="7" id="KW-1185">Reference proteome</keyword>
<keyword evidence="2 4" id="KW-0689">Ribosomal protein</keyword>
<dbReference type="HAMAP" id="MF_01341">
    <property type="entry name" value="Ribosomal_uL15"/>
    <property type="match status" value="1"/>
</dbReference>
<feature type="compositionally biased region" description="Basic residues" evidence="5">
    <location>
        <begin position="32"/>
        <end position="42"/>
    </location>
</feature>
<accession>A0A6G5QIV5</accession>
<dbReference type="InterPro" id="IPR036227">
    <property type="entry name" value="Ribosomal_uL15/eL18_sf"/>
</dbReference>
<reference evidence="6 7" key="1">
    <citation type="submission" date="2016-07" db="EMBL/GenBank/DDBJ databases">
        <title>Comparative genomics of the Campylobacter concisus group.</title>
        <authorList>
            <person name="Miller W.G."/>
            <person name="Yee E."/>
            <person name="Chapman M.H."/>
            <person name="Huynh S."/>
            <person name="Bono J.L."/>
            <person name="On S.L.W."/>
            <person name="StLeger J."/>
            <person name="Foster G."/>
            <person name="Parker C.T."/>
        </authorList>
    </citation>
    <scope>NUCLEOTIDE SEQUENCE [LARGE SCALE GENOMIC DNA]</scope>
    <source>
        <strain evidence="6 7">CCUG 21559</strain>
    </source>
</reference>
<evidence type="ECO:0000256" key="1">
    <source>
        <dbReference type="ARBA" id="ARBA00007320"/>
    </source>
</evidence>
<dbReference type="InterPro" id="IPR005749">
    <property type="entry name" value="Ribosomal_uL15_bac-type"/>
</dbReference>
<dbReference type="GO" id="GO:0003735">
    <property type="term" value="F:structural constituent of ribosome"/>
    <property type="evidence" value="ECO:0007669"/>
    <property type="project" value="InterPro"/>
</dbReference>
<dbReference type="GO" id="GO:0019843">
    <property type="term" value="F:rRNA binding"/>
    <property type="evidence" value="ECO:0007669"/>
    <property type="project" value="UniProtKB-UniRule"/>
</dbReference>
<evidence type="ECO:0000256" key="3">
    <source>
        <dbReference type="ARBA" id="ARBA00023274"/>
    </source>
</evidence>
<protein>
    <recommendedName>
        <fullName evidence="4">Large ribosomal subunit protein uL15</fullName>
    </recommendedName>
</protein>
<keyword evidence="4" id="KW-0699">rRNA-binding</keyword>
<evidence type="ECO:0000256" key="5">
    <source>
        <dbReference type="SAM" id="MobiDB-lite"/>
    </source>
</evidence>
<dbReference type="Proteomes" id="UP000503264">
    <property type="component" value="Chromosome"/>
</dbReference>